<proteinExistence type="predicted"/>
<name>A0A553ZMI2_9ACTN</name>
<feature type="transmembrane region" description="Helical" evidence="2">
    <location>
        <begin position="321"/>
        <end position="345"/>
    </location>
</feature>
<feature type="transmembrane region" description="Helical" evidence="2">
    <location>
        <begin position="121"/>
        <end position="141"/>
    </location>
</feature>
<sequence length="430" mass="45115">MSAPKPGPARNSRLPRSPFAYAALAVALVHLTGALPFQIDWAGRTGADAAPESALDALRLLTVSPVRRFSTATGPAALGLEALWTVCFLFLLTAATRALAARTTLPPRDPESAVTRAYAHIAAWPVLAPAAHLPALALTRLPELSFDPTLRGNTAYTLFLDVRAGLGHTVLLGLIGGFAAATALLAFDPDIAENAPPTGPRDQLRRFRGPLSTLWPRIGATLLATAAGALVLDLVANGLPGHVLDPVARFWCAPSEIAQVCGDDLVRLSGLDLPEFPGGEPLLVRFSRLYAWQAFVLLFAVTHFAVASLTHALPRPARAALAAWCGYTAGAIGFGAVARAVSALWESPTRSLTLDQILGLLLPPTGLNHALYTAPFAALLCAALTRVRFRRRKEPEAADEAPAETDAARELEAAASEAAAAAPAHGNRLA</sequence>
<feature type="transmembrane region" description="Helical" evidence="2">
    <location>
        <begin position="214"/>
        <end position="236"/>
    </location>
</feature>
<dbReference type="RefSeq" id="WP_143941157.1">
    <property type="nucleotide sequence ID" value="NZ_VKLS01000076.1"/>
</dbReference>
<accession>A0A553ZMI2</accession>
<dbReference type="OrthoDB" id="5190207at2"/>
<feature type="transmembrane region" description="Helical" evidence="2">
    <location>
        <begin position="82"/>
        <end position="100"/>
    </location>
</feature>
<dbReference type="AlphaFoldDB" id="A0A553ZMI2"/>
<protein>
    <submittedName>
        <fullName evidence="3">Uncharacterized protein</fullName>
    </submittedName>
</protein>
<organism evidence="3 4">
    <name type="scientific">Streptomyces benahoarensis</name>
    <dbReference type="NCBI Taxonomy" id="2595054"/>
    <lineage>
        <taxon>Bacteria</taxon>
        <taxon>Bacillati</taxon>
        <taxon>Actinomycetota</taxon>
        <taxon>Actinomycetes</taxon>
        <taxon>Kitasatosporales</taxon>
        <taxon>Streptomycetaceae</taxon>
        <taxon>Streptomyces</taxon>
    </lineage>
</organism>
<gene>
    <name evidence="3" type="ORF">FNZ23_09470</name>
</gene>
<dbReference type="Proteomes" id="UP000320888">
    <property type="component" value="Unassembled WGS sequence"/>
</dbReference>
<keyword evidence="2" id="KW-0812">Transmembrane</keyword>
<feature type="transmembrane region" description="Helical" evidence="2">
    <location>
        <begin position="290"/>
        <end position="309"/>
    </location>
</feature>
<keyword evidence="2" id="KW-1133">Transmembrane helix</keyword>
<keyword evidence="4" id="KW-1185">Reference proteome</keyword>
<reference evidence="3 4" key="1">
    <citation type="submission" date="2019-07" db="EMBL/GenBank/DDBJ databases">
        <title>Draft genome for Streptomyces benahoarensis MZ03-48.</title>
        <authorList>
            <person name="Gonzalez-Pimentel J.L."/>
        </authorList>
    </citation>
    <scope>NUCLEOTIDE SEQUENCE [LARGE SCALE GENOMIC DNA]</scope>
    <source>
        <strain evidence="3 4">MZ03-48</strain>
    </source>
</reference>
<keyword evidence="2" id="KW-0472">Membrane</keyword>
<feature type="transmembrane region" description="Helical" evidence="2">
    <location>
        <begin position="365"/>
        <end position="385"/>
    </location>
</feature>
<feature type="transmembrane region" description="Helical" evidence="2">
    <location>
        <begin position="166"/>
        <end position="187"/>
    </location>
</feature>
<evidence type="ECO:0000256" key="2">
    <source>
        <dbReference type="SAM" id="Phobius"/>
    </source>
</evidence>
<dbReference type="EMBL" id="VKLS01000076">
    <property type="protein sequence ID" value="TSB42516.1"/>
    <property type="molecule type" value="Genomic_DNA"/>
</dbReference>
<comment type="caution">
    <text evidence="3">The sequence shown here is derived from an EMBL/GenBank/DDBJ whole genome shotgun (WGS) entry which is preliminary data.</text>
</comment>
<feature type="compositionally biased region" description="Low complexity" evidence="1">
    <location>
        <begin position="413"/>
        <end position="424"/>
    </location>
</feature>
<evidence type="ECO:0000256" key="1">
    <source>
        <dbReference type="SAM" id="MobiDB-lite"/>
    </source>
</evidence>
<evidence type="ECO:0000313" key="3">
    <source>
        <dbReference type="EMBL" id="TSB42516.1"/>
    </source>
</evidence>
<evidence type="ECO:0000313" key="4">
    <source>
        <dbReference type="Proteomes" id="UP000320888"/>
    </source>
</evidence>
<feature type="region of interest" description="Disordered" evidence="1">
    <location>
        <begin position="394"/>
        <end position="430"/>
    </location>
</feature>